<proteinExistence type="predicted"/>
<dbReference type="Gene3D" id="3.40.50.150">
    <property type="entry name" value="Vaccinia Virus protein VP39"/>
    <property type="match status" value="1"/>
</dbReference>
<organism evidence="2 3">
    <name type="scientific">Kaistella montana</name>
    <dbReference type="NCBI Taxonomy" id="1849733"/>
    <lineage>
        <taxon>Bacteria</taxon>
        <taxon>Pseudomonadati</taxon>
        <taxon>Bacteroidota</taxon>
        <taxon>Flavobacteriia</taxon>
        <taxon>Flavobacteriales</taxon>
        <taxon>Weeksellaceae</taxon>
        <taxon>Chryseobacterium group</taxon>
        <taxon>Kaistella</taxon>
    </lineage>
</organism>
<dbReference type="InterPro" id="IPR025714">
    <property type="entry name" value="Methyltranfer_dom"/>
</dbReference>
<dbReference type="Gene3D" id="2.20.25.110">
    <property type="entry name" value="S-adenosyl-L-methionine-dependent methyltransferases"/>
    <property type="match status" value="1"/>
</dbReference>
<dbReference type="PANTHER" id="PTHR43861">
    <property type="entry name" value="TRANS-ACONITATE 2-METHYLTRANSFERASE-RELATED"/>
    <property type="match status" value="1"/>
</dbReference>
<keyword evidence="3" id="KW-1185">Reference proteome</keyword>
<evidence type="ECO:0000313" key="2">
    <source>
        <dbReference type="EMBL" id="MFD2544257.1"/>
    </source>
</evidence>
<dbReference type="Pfam" id="PF13847">
    <property type="entry name" value="Methyltransf_31"/>
    <property type="match status" value="1"/>
</dbReference>
<reference evidence="3" key="1">
    <citation type="journal article" date="2019" name="Int. J. Syst. Evol. Microbiol.">
        <title>The Global Catalogue of Microorganisms (GCM) 10K type strain sequencing project: providing services to taxonomists for standard genome sequencing and annotation.</title>
        <authorList>
            <consortium name="The Broad Institute Genomics Platform"/>
            <consortium name="The Broad Institute Genome Sequencing Center for Infectious Disease"/>
            <person name="Wu L."/>
            <person name="Ma J."/>
        </authorList>
    </citation>
    <scope>NUCLEOTIDE SEQUENCE [LARGE SCALE GENOMIC DNA]</scope>
    <source>
        <strain evidence="3">KCTC 52204</strain>
    </source>
</reference>
<protein>
    <submittedName>
        <fullName evidence="2">Class I SAM-dependent DNA methyltransferase</fullName>
    </submittedName>
</protein>
<keyword evidence="2" id="KW-0489">Methyltransferase</keyword>
<evidence type="ECO:0000313" key="3">
    <source>
        <dbReference type="Proteomes" id="UP001597394"/>
    </source>
</evidence>
<comment type="caution">
    <text evidence="2">The sequence shown here is derived from an EMBL/GenBank/DDBJ whole genome shotgun (WGS) entry which is preliminary data.</text>
</comment>
<dbReference type="GO" id="GO:0008168">
    <property type="term" value="F:methyltransferase activity"/>
    <property type="evidence" value="ECO:0007669"/>
    <property type="project" value="UniProtKB-KW"/>
</dbReference>
<gene>
    <name evidence="2" type="ORF">ACFSO8_02170</name>
</gene>
<feature type="domain" description="Methyltransferase" evidence="1">
    <location>
        <begin position="38"/>
        <end position="163"/>
    </location>
</feature>
<dbReference type="GO" id="GO:0032259">
    <property type="term" value="P:methylation"/>
    <property type="evidence" value="ECO:0007669"/>
    <property type="project" value="UniProtKB-KW"/>
</dbReference>
<accession>A0ABW5K9F5</accession>
<evidence type="ECO:0000259" key="1">
    <source>
        <dbReference type="Pfam" id="PF13847"/>
    </source>
</evidence>
<dbReference type="SUPFAM" id="SSF53335">
    <property type="entry name" value="S-adenosyl-L-methionine-dependent methyltransferases"/>
    <property type="match status" value="1"/>
</dbReference>
<dbReference type="Proteomes" id="UP001597394">
    <property type="component" value="Unassembled WGS sequence"/>
</dbReference>
<dbReference type="EMBL" id="JBHULG010000001">
    <property type="protein sequence ID" value="MFD2544257.1"/>
    <property type="molecule type" value="Genomic_DNA"/>
</dbReference>
<name>A0ABW5K9F5_9FLAO</name>
<dbReference type="CDD" id="cd02440">
    <property type="entry name" value="AdoMet_MTases"/>
    <property type="match status" value="1"/>
</dbReference>
<dbReference type="RefSeq" id="WP_255927104.1">
    <property type="nucleotide sequence ID" value="NZ_JANFQP010000001.1"/>
</dbReference>
<sequence length="252" mass="29710">MAWFETWFDTPYYHILYKDRDFREAEQFITLLINDLKIKKDSTIIDLACGKGRHSVYLNKLGYNVLGLDLSKESISQNKKLETDATAEHFLKFSVHDMRNEIYPEVSAEKVDAVFNLFTSFGYFDDEIEDKKIFKSVSNVLKDECYFVLDFLNEKWVKNTLIPEDEITKEGIAFQISKKIENQFVIKDIRFQDQGKDFHFFEKVKLHTLETIGNYAEEFGFERVKIYGDYHLGSFDPENSSRCINVFKKKAQ</sequence>
<keyword evidence="2" id="KW-0808">Transferase</keyword>
<dbReference type="InterPro" id="IPR029063">
    <property type="entry name" value="SAM-dependent_MTases_sf"/>
</dbReference>